<sequence>MTAAATASSIEAGVLVAHRRATALTRPKEVRTITGTQSPTITIPTGKRLPAYLSGSKSYLWTLCAPLWETSIASGSCNNPPFYWDTTCHQKWAQRATPPLLCHRVDESLLTYTADSPPRTHGVPPMGSRYVYRAFCYWMNKLRGMVVDIKRNKNCNGTWCHKPR</sequence>
<reference evidence="1 2" key="1">
    <citation type="journal article" date="2019" name="Sci. Rep.">
        <title>Orb-weaving spider Araneus ventricosus genome elucidates the spidroin gene catalogue.</title>
        <authorList>
            <person name="Kono N."/>
            <person name="Nakamura H."/>
            <person name="Ohtoshi R."/>
            <person name="Moran D.A.P."/>
            <person name="Shinohara A."/>
            <person name="Yoshida Y."/>
            <person name="Fujiwara M."/>
            <person name="Mori M."/>
            <person name="Tomita M."/>
            <person name="Arakawa K."/>
        </authorList>
    </citation>
    <scope>NUCLEOTIDE SEQUENCE [LARGE SCALE GENOMIC DNA]</scope>
</reference>
<dbReference type="AlphaFoldDB" id="A0A4Y2EEQ8"/>
<protein>
    <submittedName>
        <fullName evidence="1">Uncharacterized protein</fullName>
    </submittedName>
</protein>
<name>A0A4Y2EEQ8_ARAVE</name>
<keyword evidence="2" id="KW-1185">Reference proteome</keyword>
<evidence type="ECO:0000313" key="1">
    <source>
        <dbReference type="EMBL" id="GBM26776.1"/>
    </source>
</evidence>
<gene>
    <name evidence="1" type="ORF">AVEN_127738_1</name>
</gene>
<proteinExistence type="predicted"/>
<dbReference type="Proteomes" id="UP000499080">
    <property type="component" value="Unassembled WGS sequence"/>
</dbReference>
<comment type="caution">
    <text evidence="1">The sequence shown here is derived from an EMBL/GenBank/DDBJ whole genome shotgun (WGS) entry which is preliminary data.</text>
</comment>
<evidence type="ECO:0000313" key="2">
    <source>
        <dbReference type="Proteomes" id="UP000499080"/>
    </source>
</evidence>
<organism evidence="1 2">
    <name type="scientific">Araneus ventricosus</name>
    <name type="common">Orbweaver spider</name>
    <name type="synonym">Epeira ventricosa</name>
    <dbReference type="NCBI Taxonomy" id="182803"/>
    <lineage>
        <taxon>Eukaryota</taxon>
        <taxon>Metazoa</taxon>
        <taxon>Ecdysozoa</taxon>
        <taxon>Arthropoda</taxon>
        <taxon>Chelicerata</taxon>
        <taxon>Arachnida</taxon>
        <taxon>Araneae</taxon>
        <taxon>Araneomorphae</taxon>
        <taxon>Entelegynae</taxon>
        <taxon>Araneoidea</taxon>
        <taxon>Araneidae</taxon>
        <taxon>Araneus</taxon>
    </lineage>
</organism>
<dbReference type="EMBL" id="BGPR01000569">
    <property type="protein sequence ID" value="GBM26776.1"/>
    <property type="molecule type" value="Genomic_DNA"/>
</dbReference>
<accession>A0A4Y2EEQ8</accession>